<dbReference type="InterPro" id="IPR001910">
    <property type="entry name" value="Inosine/uridine_hydrolase_dom"/>
</dbReference>
<accession>A0A512PGT9</accession>
<comment type="caution">
    <text evidence="4">The sequence shown here is derived from an EMBL/GenBank/DDBJ whole genome shotgun (WGS) entry which is preliminary data.</text>
</comment>
<evidence type="ECO:0000256" key="2">
    <source>
        <dbReference type="ARBA" id="ARBA00023295"/>
    </source>
</evidence>
<dbReference type="RefSeq" id="WP_146954185.1">
    <property type="nucleotide sequence ID" value="NZ_BAABBJ010000001.1"/>
</dbReference>
<keyword evidence="5" id="KW-1185">Reference proteome</keyword>
<dbReference type="PANTHER" id="PTHR12304">
    <property type="entry name" value="INOSINE-URIDINE PREFERRING NUCLEOSIDE HYDROLASE"/>
    <property type="match status" value="1"/>
</dbReference>
<dbReference type="PANTHER" id="PTHR12304:SF4">
    <property type="entry name" value="URIDINE NUCLEOSIDASE"/>
    <property type="match status" value="1"/>
</dbReference>
<evidence type="ECO:0000259" key="3">
    <source>
        <dbReference type="Pfam" id="PF01156"/>
    </source>
</evidence>
<dbReference type="InterPro" id="IPR036452">
    <property type="entry name" value="Ribo_hydro-like"/>
</dbReference>
<dbReference type="GO" id="GO:0006152">
    <property type="term" value="P:purine nucleoside catabolic process"/>
    <property type="evidence" value="ECO:0007669"/>
    <property type="project" value="TreeGrafter"/>
</dbReference>
<dbReference type="Proteomes" id="UP000321798">
    <property type="component" value="Unassembled WGS sequence"/>
</dbReference>
<keyword evidence="1" id="KW-0378">Hydrolase</keyword>
<proteinExistence type="predicted"/>
<sequence>MALRVATRCRVVVDNDFAGDPDGLVALAHHLLSPGHRVDAVTSSRLSPVFGPPAGGAAAGAAYAAELVDLVGGAARPVVAAGGDVPFEETQGLSAAAALIVEQGRRDDPLPLVLVCGGPLTTVAEALRAAPDLVDRITLAWVGGARSAVEEYNRDTDPAAAAFVLGLPGLAVRQFPLETYRRCAWSLAQVEDLLSGAGPLGAWLWRRFVELPLPPGFAVDAVWPLGDSAPLIGTALSQESSTFERASDGPADRLFCTDLDTSLLFGDMVALFRRHAAAHPA</sequence>
<dbReference type="GO" id="GO:0005829">
    <property type="term" value="C:cytosol"/>
    <property type="evidence" value="ECO:0007669"/>
    <property type="project" value="TreeGrafter"/>
</dbReference>
<protein>
    <recommendedName>
        <fullName evidence="3">Inosine/uridine-preferring nucleoside hydrolase domain-containing protein</fullName>
    </recommendedName>
</protein>
<dbReference type="AlphaFoldDB" id="A0A512PGT9"/>
<gene>
    <name evidence="4" type="ORF">CSO01_31180</name>
</gene>
<evidence type="ECO:0000313" key="4">
    <source>
        <dbReference type="EMBL" id="GEP70403.1"/>
    </source>
</evidence>
<dbReference type="SUPFAM" id="SSF53590">
    <property type="entry name" value="Nucleoside hydrolase"/>
    <property type="match status" value="1"/>
</dbReference>
<dbReference type="Pfam" id="PF01156">
    <property type="entry name" value="IU_nuc_hydro"/>
    <property type="match status" value="1"/>
</dbReference>
<organism evidence="4 5">
    <name type="scientific">Cellulomonas soli</name>
    <dbReference type="NCBI Taxonomy" id="931535"/>
    <lineage>
        <taxon>Bacteria</taxon>
        <taxon>Bacillati</taxon>
        <taxon>Actinomycetota</taxon>
        <taxon>Actinomycetes</taxon>
        <taxon>Micrococcales</taxon>
        <taxon>Cellulomonadaceae</taxon>
        <taxon>Cellulomonas</taxon>
    </lineage>
</organism>
<keyword evidence="2" id="KW-0326">Glycosidase</keyword>
<dbReference type="EMBL" id="BKAL01000013">
    <property type="protein sequence ID" value="GEP70403.1"/>
    <property type="molecule type" value="Genomic_DNA"/>
</dbReference>
<dbReference type="Gene3D" id="3.90.245.10">
    <property type="entry name" value="Ribonucleoside hydrolase-like"/>
    <property type="match status" value="1"/>
</dbReference>
<evidence type="ECO:0000313" key="5">
    <source>
        <dbReference type="Proteomes" id="UP000321798"/>
    </source>
</evidence>
<feature type="domain" description="Inosine/uridine-preferring nucleoside hydrolase" evidence="3">
    <location>
        <begin position="12"/>
        <end position="201"/>
    </location>
</feature>
<dbReference type="InterPro" id="IPR023186">
    <property type="entry name" value="IUNH"/>
</dbReference>
<name>A0A512PGT9_9CELL</name>
<dbReference type="GO" id="GO:0008477">
    <property type="term" value="F:purine nucleosidase activity"/>
    <property type="evidence" value="ECO:0007669"/>
    <property type="project" value="TreeGrafter"/>
</dbReference>
<reference evidence="4 5" key="1">
    <citation type="submission" date="2019-07" db="EMBL/GenBank/DDBJ databases">
        <title>Whole genome shotgun sequence of Cellulomonas soli NBRC 109434.</title>
        <authorList>
            <person name="Hosoyama A."/>
            <person name="Uohara A."/>
            <person name="Ohji S."/>
            <person name="Ichikawa N."/>
        </authorList>
    </citation>
    <scope>NUCLEOTIDE SEQUENCE [LARGE SCALE GENOMIC DNA]</scope>
    <source>
        <strain evidence="4 5">NBRC 109434</strain>
    </source>
</reference>
<dbReference type="OrthoDB" id="2530052at2"/>
<evidence type="ECO:0000256" key="1">
    <source>
        <dbReference type="ARBA" id="ARBA00022801"/>
    </source>
</evidence>